<proteinExistence type="predicted"/>
<reference evidence="2 3" key="1">
    <citation type="submission" date="2017-12" db="EMBL/GenBank/DDBJ databases">
        <authorList>
            <person name="Paulsen S."/>
            <person name="Gram L.K."/>
        </authorList>
    </citation>
    <scope>NUCLEOTIDE SEQUENCE [LARGE SCALE GENOMIC DNA]</scope>
    <source>
        <strain evidence="2 3">S1189</strain>
    </source>
</reference>
<dbReference type="AlphaFoldDB" id="A0A5S3YQX9"/>
<feature type="transmembrane region" description="Helical" evidence="1">
    <location>
        <begin position="124"/>
        <end position="143"/>
    </location>
</feature>
<name>A0A5S3YQX9_9GAMM</name>
<reference evidence="3" key="2">
    <citation type="submission" date="2019-06" db="EMBL/GenBank/DDBJ databases">
        <title>Co-occurence of chitin degradation, pigmentation and bioactivity in marine Pseudoalteromonas.</title>
        <authorList>
            <person name="Sonnenschein E.C."/>
            <person name="Bech P.K."/>
        </authorList>
    </citation>
    <scope>NUCLEOTIDE SEQUENCE [LARGE SCALE GENOMIC DNA]</scope>
    <source>
        <strain evidence="3">S1189</strain>
    </source>
</reference>
<sequence length="215" mass="24494">MSKSIEAMWKQGFVSEGELSAPKVNDLYNRKSQNIVDKLQNMFAVNIKAIVIGALVMLLVMSVIGAPWLGVYICALLTPLVLIARKELTKSHNLSKGQSSLEYLESFDTWLKASMDTYSNYYRFFYPLFYIGMVTQGLASHAGGKVMALLLKHYPTEYVFLDIPGYVWVVITVLLLLVVRYSEALYRLDLNIIYGRQFKKLDELITDMRALKAQQ</sequence>
<accession>A0A5S3YQX9</accession>
<dbReference type="OrthoDB" id="1120468at2"/>
<feature type="transmembrane region" description="Helical" evidence="1">
    <location>
        <begin position="163"/>
        <end position="181"/>
    </location>
</feature>
<gene>
    <name evidence="2" type="ORF">CWB73_14300</name>
</gene>
<keyword evidence="1" id="KW-0472">Membrane</keyword>
<protein>
    <submittedName>
        <fullName evidence="2">Uncharacterized protein</fullName>
    </submittedName>
</protein>
<feature type="transmembrane region" description="Helical" evidence="1">
    <location>
        <begin position="39"/>
        <end position="60"/>
    </location>
</feature>
<evidence type="ECO:0000256" key="1">
    <source>
        <dbReference type="SAM" id="Phobius"/>
    </source>
</evidence>
<organism evidence="2 3">
    <name type="scientific">Pseudoalteromonas phenolica</name>
    <dbReference type="NCBI Taxonomy" id="161398"/>
    <lineage>
        <taxon>Bacteria</taxon>
        <taxon>Pseudomonadati</taxon>
        <taxon>Pseudomonadota</taxon>
        <taxon>Gammaproteobacteria</taxon>
        <taxon>Alteromonadales</taxon>
        <taxon>Pseudoalteromonadaceae</taxon>
        <taxon>Pseudoalteromonas</taxon>
    </lineage>
</organism>
<dbReference type="RefSeq" id="WP_138568257.1">
    <property type="nucleotide sequence ID" value="NZ_PNCM01000031.1"/>
</dbReference>
<dbReference type="Proteomes" id="UP000307362">
    <property type="component" value="Unassembled WGS sequence"/>
</dbReference>
<dbReference type="EMBL" id="PNCM01000031">
    <property type="protein sequence ID" value="TMP79282.1"/>
    <property type="molecule type" value="Genomic_DNA"/>
</dbReference>
<keyword evidence="1" id="KW-1133">Transmembrane helix</keyword>
<comment type="caution">
    <text evidence="2">The sequence shown here is derived from an EMBL/GenBank/DDBJ whole genome shotgun (WGS) entry which is preliminary data.</text>
</comment>
<feature type="transmembrane region" description="Helical" evidence="1">
    <location>
        <begin position="66"/>
        <end position="84"/>
    </location>
</feature>
<keyword evidence="1" id="KW-0812">Transmembrane</keyword>
<evidence type="ECO:0000313" key="3">
    <source>
        <dbReference type="Proteomes" id="UP000307362"/>
    </source>
</evidence>
<evidence type="ECO:0000313" key="2">
    <source>
        <dbReference type="EMBL" id="TMP79282.1"/>
    </source>
</evidence>